<accession>A0ABY0FZA8</accession>
<dbReference type="InterPro" id="IPR010730">
    <property type="entry name" value="HET"/>
</dbReference>
<protein>
    <recommendedName>
        <fullName evidence="1">Heterokaryon incompatibility domain-containing protein</fullName>
    </recommendedName>
</protein>
<feature type="domain" description="Heterokaryon incompatibility" evidence="1">
    <location>
        <begin position="23"/>
        <end position="172"/>
    </location>
</feature>
<evidence type="ECO:0000259" key="1">
    <source>
        <dbReference type="Pfam" id="PF06985"/>
    </source>
</evidence>
<proteinExistence type="predicted"/>
<name>A0ABY0FZA8_9PLEO</name>
<organism evidence="2 3">
    <name type="scientific">Alternaria tenuissima</name>
    <dbReference type="NCBI Taxonomy" id="119927"/>
    <lineage>
        <taxon>Eukaryota</taxon>
        <taxon>Fungi</taxon>
        <taxon>Dikarya</taxon>
        <taxon>Ascomycota</taxon>
        <taxon>Pezizomycotina</taxon>
        <taxon>Dothideomycetes</taxon>
        <taxon>Pleosporomycetidae</taxon>
        <taxon>Pleosporales</taxon>
        <taxon>Pleosporineae</taxon>
        <taxon>Pleosporaceae</taxon>
        <taxon>Alternaria</taxon>
        <taxon>Alternaria sect. Alternaria</taxon>
        <taxon>Alternaria alternata complex</taxon>
    </lineage>
</organism>
<reference evidence="3" key="1">
    <citation type="journal article" date="2019" name="bioRxiv">
        <title>Genomics, evolutionary history and diagnostics of the Alternaria alternata species group including apple and Asian pear pathotypes.</title>
        <authorList>
            <person name="Armitage A.D."/>
            <person name="Cockerton H.M."/>
            <person name="Sreenivasaprasad S."/>
            <person name="Woodhall J.W."/>
            <person name="Lane C.R."/>
            <person name="Harrison R.J."/>
            <person name="Clarkson J.P."/>
        </authorList>
    </citation>
    <scope>NUCLEOTIDE SEQUENCE [LARGE SCALE GENOMIC DNA]</scope>
    <source>
        <strain evidence="3">FERA 635</strain>
    </source>
</reference>
<gene>
    <name evidence="2" type="ORF">AA0119_g10306</name>
</gene>
<dbReference type="Proteomes" id="UP000293195">
    <property type="component" value="Unassembled WGS sequence"/>
</dbReference>
<sequence>MSLYLVDVVAECIKFMPTARTNYVALSYVWGNVECTKLNRENLNALQAAGSLSSESDIAIIPHTIRDAMRLTAELDIRYLWVDSLCLRQDDPLLSRYLNQMHNIYHNAYLTVVVADEDNADGGITGYETSSTGRQFADQVVNYPNYVLGLSRKTSPDRLELPWFSRGWTLQEGFFSRRALVISDRIQFRCAESYSREGTIVGHNAFLPSKEMRTILESICQSPTDVHSMGSWSSRLSSFNRWQTYSKLVQTFSSREFSYDNDIMKAFSGVVSFFTNSNNSNHAFSTELLYGHPVHILPKTLLWITQEFNIRRRNLSPRHDGSPAIPSWSWLAWQHKAEPELSELSEHFSLEEWDHFIDLDLPTIIQAQCSTCIQTHKMEMRRCSNRAALERMDPDRLDPYLYIKAQRAHFSLLEYSEGDEEEGVLVRLGDVKNEDEEPNAVGMIVFDIWPPEQSLDRDGAFYFIGMFCQDDIYEVLQVKALCIKPVGNRPFVFERLGVAEIRKDEWDSIAWYDESIILG</sequence>
<evidence type="ECO:0000313" key="2">
    <source>
        <dbReference type="EMBL" id="RYN92047.1"/>
    </source>
</evidence>
<dbReference type="EMBL" id="PDXF01000063">
    <property type="protein sequence ID" value="RYN92047.1"/>
    <property type="molecule type" value="Genomic_DNA"/>
</dbReference>
<dbReference type="PANTHER" id="PTHR33112">
    <property type="entry name" value="DOMAIN PROTEIN, PUTATIVE-RELATED"/>
    <property type="match status" value="1"/>
</dbReference>
<keyword evidence="3" id="KW-1185">Reference proteome</keyword>
<comment type="caution">
    <text evidence="2">The sequence shown here is derived from an EMBL/GenBank/DDBJ whole genome shotgun (WGS) entry which is preliminary data.</text>
</comment>
<evidence type="ECO:0000313" key="3">
    <source>
        <dbReference type="Proteomes" id="UP000293195"/>
    </source>
</evidence>
<dbReference type="Pfam" id="PF06985">
    <property type="entry name" value="HET"/>
    <property type="match status" value="1"/>
</dbReference>
<dbReference type="PANTHER" id="PTHR33112:SF16">
    <property type="entry name" value="HETEROKARYON INCOMPATIBILITY DOMAIN-CONTAINING PROTEIN"/>
    <property type="match status" value="1"/>
</dbReference>